<dbReference type="OrthoDB" id="6381306at2759"/>
<evidence type="ECO:0000256" key="8">
    <source>
        <dbReference type="SAM" id="Coils"/>
    </source>
</evidence>
<feature type="coiled-coil region" evidence="8">
    <location>
        <begin position="330"/>
        <end position="364"/>
    </location>
</feature>
<dbReference type="InterPro" id="IPR026201">
    <property type="entry name" value="Cep290"/>
</dbReference>
<evidence type="ECO:0000256" key="6">
    <source>
        <dbReference type="ARBA" id="ARBA00023212"/>
    </source>
</evidence>
<evidence type="ECO:0000313" key="10">
    <source>
        <dbReference type="EMBL" id="CDW39371.1"/>
    </source>
</evidence>
<feature type="coiled-coil region" evidence="8">
    <location>
        <begin position="30"/>
        <end position="109"/>
    </location>
</feature>
<keyword evidence="4" id="KW-0970">Cilium biogenesis/degradation</keyword>
<evidence type="ECO:0000256" key="3">
    <source>
        <dbReference type="ARBA" id="ARBA00022490"/>
    </source>
</evidence>
<dbReference type="GO" id="GO:1905515">
    <property type="term" value="P:non-motile cilium assembly"/>
    <property type="evidence" value="ECO:0007669"/>
    <property type="project" value="TreeGrafter"/>
</dbReference>
<accession>A0A0K2UNT0</accession>
<evidence type="ECO:0000256" key="5">
    <source>
        <dbReference type="ARBA" id="ARBA00023054"/>
    </source>
</evidence>
<keyword evidence="3" id="KW-0963">Cytoplasm</keyword>
<dbReference type="PANTHER" id="PTHR18879">
    <property type="entry name" value="CENTROSOMAL PROTEIN OF 290 KDA"/>
    <property type="match status" value="1"/>
</dbReference>
<dbReference type="GO" id="GO:1905349">
    <property type="term" value="P:ciliary transition zone assembly"/>
    <property type="evidence" value="ECO:0007669"/>
    <property type="project" value="TreeGrafter"/>
</dbReference>
<dbReference type="GO" id="GO:0035869">
    <property type="term" value="C:ciliary transition zone"/>
    <property type="evidence" value="ECO:0007669"/>
    <property type="project" value="TreeGrafter"/>
</dbReference>
<evidence type="ECO:0000256" key="2">
    <source>
        <dbReference type="ARBA" id="ARBA00004300"/>
    </source>
</evidence>
<dbReference type="GO" id="GO:0034451">
    <property type="term" value="C:centriolar satellite"/>
    <property type="evidence" value="ECO:0007669"/>
    <property type="project" value="TreeGrafter"/>
</dbReference>
<evidence type="ECO:0000256" key="1">
    <source>
        <dbReference type="ARBA" id="ARBA00004120"/>
    </source>
</evidence>
<feature type="coiled-coil region" evidence="8">
    <location>
        <begin position="239"/>
        <end position="294"/>
    </location>
</feature>
<feature type="region of interest" description="Disordered" evidence="9">
    <location>
        <begin position="129"/>
        <end position="160"/>
    </location>
</feature>
<reference evidence="10" key="1">
    <citation type="submission" date="2014-05" db="EMBL/GenBank/DDBJ databases">
        <authorList>
            <person name="Chronopoulou M."/>
        </authorList>
    </citation>
    <scope>NUCLEOTIDE SEQUENCE</scope>
    <source>
        <tissue evidence="10">Whole organism</tissue>
    </source>
</reference>
<comment type="subcellular location">
    <subcellularLocation>
        <location evidence="1">Cytoplasm</location>
        <location evidence="1">Cytoskeleton</location>
        <location evidence="1">Cilium basal body</location>
    </subcellularLocation>
    <subcellularLocation>
        <location evidence="2">Cytoplasm</location>
        <location evidence="2">Cytoskeleton</location>
        <location evidence="2">Microtubule organizing center</location>
        <location evidence="2">Centrosome</location>
    </subcellularLocation>
</comment>
<name>A0A0K2UNT0_LEPSM</name>
<sequence length="438" mass="51023">ELDRYAKLIENLNLKKNKDRHGIDPLQKVVVDLQAELYEVNMRVSQLEEETNDAKEVAREKTEELSECIARLHSYEKGEFGLEQSIEEIKRLKKKLKNDEEQIRRLTSSCNHLQYSKSQLEEENTGYRDQLGLSPKQHSSIESSLIGVGSSSAESKKDTNKQIQQERALMQVMQREIERLEEERLLLKTENRKLARQLGSKSAEIGLTPEDLKNIQEYSDALRYRRRHMSPTDTGGSSMIESHKRMTNLENEVRDLKSTIQQKENDCSEVTMKYNDMLEENKELRKSMREILDSIQSQDADSNVKIESESLDRILSVLDARHLWGEYHPAMEMNTRIQRLEGCNQELRNQIKKSRKDEERFSIQISKYVSRIQELESHLISYKEDIKSRPLIEDQKESDHSVLEEYDVSSNQANTSIAPIQATDVSVKLNFQLIQVHK</sequence>
<protein>
    <submittedName>
        <fullName evidence="10">Uncharacterized protein</fullName>
    </submittedName>
</protein>
<proteinExistence type="predicted"/>
<evidence type="ECO:0000256" key="7">
    <source>
        <dbReference type="ARBA" id="ARBA00023273"/>
    </source>
</evidence>
<dbReference type="PANTHER" id="PTHR18879:SF20">
    <property type="entry name" value="CENTROSOMAL PROTEIN OF 290 KDA"/>
    <property type="match status" value="1"/>
</dbReference>
<dbReference type="EMBL" id="HACA01022010">
    <property type="protein sequence ID" value="CDW39371.1"/>
    <property type="molecule type" value="Transcribed_RNA"/>
</dbReference>
<evidence type="ECO:0000256" key="4">
    <source>
        <dbReference type="ARBA" id="ARBA00022794"/>
    </source>
</evidence>
<dbReference type="GO" id="GO:0097711">
    <property type="term" value="P:ciliary basal body-plasma membrane docking"/>
    <property type="evidence" value="ECO:0007669"/>
    <property type="project" value="TreeGrafter"/>
</dbReference>
<keyword evidence="6" id="KW-0206">Cytoskeleton</keyword>
<keyword evidence="7" id="KW-0966">Cell projection</keyword>
<keyword evidence="5 8" id="KW-0175">Coiled coil</keyword>
<evidence type="ECO:0000256" key="9">
    <source>
        <dbReference type="SAM" id="MobiDB-lite"/>
    </source>
</evidence>
<feature type="non-terminal residue" evidence="10">
    <location>
        <position position="1"/>
    </location>
</feature>
<dbReference type="AlphaFoldDB" id="A0A0K2UNT0"/>
<organism evidence="10">
    <name type="scientific">Lepeophtheirus salmonis</name>
    <name type="common">Salmon louse</name>
    <name type="synonym">Caligus salmonis</name>
    <dbReference type="NCBI Taxonomy" id="72036"/>
    <lineage>
        <taxon>Eukaryota</taxon>
        <taxon>Metazoa</taxon>
        <taxon>Ecdysozoa</taxon>
        <taxon>Arthropoda</taxon>
        <taxon>Crustacea</taxon>
        <taxon>Multicrustacea</taxon>
        <taxon>Hexanauplia</taxon>
        <taxon>Copepoda</taxon>
        <taxon>Siphonostomatoida</taxon>
        <taxon>Caligidae</taxon>
        <taxon>Lepeophtheirus</taxon>
    </lineage>
</organism>
<feature type="compositionally biased region" description="Polar residues" evidence="9">
    <location>
        <begin position="136"/>
        <end position="153"/>
    </location>
</feature>